<dbReference type="EMBL" id="FRCS01000011">
    <property type="protein sequence ID" value="SHN45105.1"/>
    <property type="molecule type" value="Genomic_DNA"/>
</dbReference>
<gene>
    <name evidence="1" type="ORF">SAMN05443668_111139</name>
</gene>
<evidence type="ECO:0008006" key="3">
    <source>
        <dbReference type="Google" id="ProtNLM"/>
    </source>
</evidence>
<dbReference type="Proteomes" id="UP000184440">
    <property type="component" value="Unassembled WGS sequence"/>
</dbReference>
<protein>
    <recommendedName>
        <fullName evidence="3">DUF1269 domain-containing protein</fullName>
    </recommendedName>
</protein>
<name>A0A1M7RFP8_9ACTN</name>
<evidence type="ECO:0000313" key="1">
    <source>
        <dbReference type="EMBL" id="SHN45105.1"/>
    </source>
</evidence>
<dbReference type="STRING" id="134849.SAMN05443668_111139"/>
<dbReference type="InterPro" id="IPR046288">
    <property type="entry name" value="DUF6325"/>
</dbReference>
<dbReference type="RefSeq" id="WP_178380018.1">
    <property type="nucleotide sequence ID" value="NZ_FRCS01000011.1"/>
</dbReference>
<evidence type="ECO:0000313" key="2">
    <source>
        <dbReference type="Proteomes" id="UP000184440"/>
    </source>
</evidence>
<accession>A0A1M7RFP8</accession>
<dbReference type="Pfam" id="PF19850">
    <property type="entry name" value="DUF6325"/>
    <property type="match status" value="1"/>
</dbReference>
<reference evidence="1 2" key="1">
    <citation type="submission" date="2016-11" db="EMBL/GenBank/DDBJ databases">
        <authorList>
            <person name="Jaros S."/>
            <person name="Januszkiewicz K."/>
            <person name="Wedrychowicz H."/>
        </authorList>
    </citation>
    <scope>NUCLEOTIDE SEQUENCE [LARGE SCALE GENOMIC DNA]</scope>
    <source>
        <strain evidence="1 2">DSM 46144</strain>
    </source>
</reference>
<organism evidence="1 2">
    <name type="scientific">Cryptosporangium aurantiacum</name>
    <dbReference type="NCBI Taxonomy" id="134849"/>
    <lineage>
        <taxon>Bacteria</taxon>
        <taxon>Bacillati</taxon>
        <taxon>Actinomycetota</taxon>
        <taxon>Actinomycetes</taxon>
        <taxon>Cryptosporangiales</taxon>
        <taxon>Cryptosporangiaceae</taxon>
        <taxon>Cryptosporangium</taxon>
    </lineage>
</organism>
<proteinExistence type="predicted"/>
<sequence length="159" mass="17262">MDDLEQTTLDELGPIDFFVIEFPESHLTGEGLLALVELVDRGIIRVLDLVFVERRSDGTTVRLHLDEQDHRPVLAQFTGASSGLVGDDDLTVIGEILEPGTWAAVLVYENTWAAPLGRALRRAGGQLVAGGRIPVQAILAVLDDIEADSGTDHRLVERA</sequence>
<dbReference type="AlphaFoldDB" id="A0A1M7RFP8"/>
<keyword evidence="2" id="KW-1185">Reference proteome</keyword>